<name>A0A232RFJ1_SALER</name>
<accession>A0A232RFJ1</accession>
<evidence type="ECO:0000313" key="2">
    <source>
        <dbReference type="EMBL" id="RIP24693.1"/>
    </source>
</evidence>
<organism evidence="3">
    <name type="scientific">Salmonella enterica</name>
    <name type="common">Salmonella choleraesuis</name>
    <dbReference type="NCBI Taxonomy" id="28901"/>
    <lineage>
        <taxon>Bacteria</taxon>
        <taxon>Pseudomonadati</taxon>
        <taxon>Pseudomonadota</taxon>
        <taxon>Gammaproteobacteria</taxon>
        <taxon>Enterobacterales</taxon>
        <taxon>Enterobacteriaceae</taxon>
        <taxon>Salmonella</taxon>
    </lineage>
</organism>
<reference evidence="3" key="2">
    <citation type="submission" date="2019-01" db="EMBL/GenBank/DDBJ databases">
        <title>Whole genome sequencing of Salmonella enterica.</title>
        <authorList>
            <person name="Cao G."/>
        </authorList>
    </citation>
    <scope>NUCLEOTIDE SEQUENCE [LARGE SCALE GENOMIC DNA]</scope>
    <source>
        <strain evidence="3">CFSAN074594</strain>
    </source>
</reference>
<evidence type="ECO:0000256" key="1">
    <source>
        <dbReference type="SAM" id="MobiDB-lite"/>
    </source>
</evidence>
<evidence type="ECO:0000313" key="3">
    <source>
        <dbReference type="EMBL" id="RXL19880.1"/>
    </source>
</evidence>
<dbReference type="AlphaFoldDB" id="A0A232RFJ1"/>
<feature type="compositionally biased region" description="Basic and acidic residues" evidence="1">
    <location>
        <begin position="84"/>
        <end position="95"/>
    </location>
</feature>
<gene>
    <name evidence="2" type="ORF">A7D45_21020</name>
    <name evidence="3" type="ORF">EKD96_16495</name>
</gene>
<reference evidence="2" key="1">
    <citation type="submission" date="2018-08" db="EMBL/GenBank/DDBJ databases">
        <title>Whole genome sequencing of Salmonella enterica serotype newport.</title>
        <authorList>
            <person name="Bell R."/>
        </authorList>
    </citation>
    <scope>NUCLEOTIDE SEQUENCE [LARGE SCALE GENOMIC DNA]</scope>
    <source>
        <strain evidence="2">CFSAN048053</strain>
    </source>
</reference>
<dbReference type="Proteomes" id="UP000885256">
    <property type="component" value="Unassembled WGS sequence"/>
</dbReference>
<sequence length="95" mass="11039">MSFNLWTMNEINGTVVNHFLTLYNNNNQRLMNSTNSIFFALQPNLLHFRLLFPLALNITQSQPNICANHSCQITPQMPIKNKSNKHEEKHNQTIT</sequence>
<protein>
    <submittedName>
        <fullName evidence="3">Uncharacterized protein</fullName>
    </submittedName>
</protein>
<feature type="region of interest" description="Disordered" evidence="1">
    <location>
        <begin position="76"/>
        <end position="95"/>
    </location>
</feature>
<dbReference type="Proteomes" id="UP000839536">
    <property type="component" value="Unassembled WGS sequence"/>
</dbReference>
<dbReference type="EMBL" id="SDIQ01000026">
    <property type="protein sequence ID" value="RXL19880.1"/>
    <property type="molecule type" value="Genomic_DNA"/>
</dbReference>
<proteinExistence type="predicted"/>
<comment type="caution">
    <text evidence="3">The sequence shown here is derived from an EMBL/GenBank/DDBJ whole genome shotgun (WGS) entry which is preliminary data.</text>
</comment>
<dbReference type="EMBL" id="QWJL01000024">
    <property type="protein sequence ID" value="RIP24693.1"/>
    <property type="molecule type" value="Genomic_DNA"/>
</dbReference>